<name>A0A2T7G531_9RHOB</name>
<feature type="signal peptide" evidence="1">
    <location>
        <begin position="1"/>
        <end position="18"/>
    </location>
</feature>
<evidence type="ECO:0000256" key="1">
    <source>
        <dbReference type="SAM" id="SignalP"/>
    </source>
</evidence>
<sequence length="111" mass="11878">MKYLLIVALAVLASAANAQEPGDAFCYFETDGTIVIQGRCQFAAQGGGSFKIFDRLPDFGHFANLLVSSDGQGAGYWNGAPGNTHAHEPLGRMIRVGGCWVNAQSRICAWK</sequence>
<feature type="chain" id="PRO_5015469246" evidence="1">
    <location>
        <begin position="19"/>
        <end position="111"/>
    </location>
</feature>
<evidence type="ECO:0000313" key="2">
    <source>
        <dbReference type="EMBL" id="PVA09496.1"/>
    </source>
</evidence>
<dbReference type="OrthoDB" id="7206787at2"/>
<comment type="caution">
    <text evidence="2">The sequence shown here is derived from an EMBL/GenBank/DDBJ whole genome shotgun (WGS) entry which is preliminary data.</text>
</comment>
<keyword evidence="1" id="KW-0732">Signal</keyword>
<proteinExistence type="predicted"/>
<dbReference type="EMBL" id="QCYH01000008">
    <property type="protein sequence ID" value="PVA09496.1"/>
    <property type="molecule type" value="Genomic_DNA"/>
</dbReference>
<keyword evidence="3" id="KW-1185">Reference proteome</keyword>
<evidence type="ECO:0000313" key="3">
    <source>
        <dbReference type="Proteomes" id="UP000244446"/>
    </source>
</evidence>
<protein>
    <submittedName>
        <fullName evidence="2">Uncharacterized protein</fullName>
    </submittedName>
</protein>
<dbReference type="AlphaFoldDB" id="A0A2T7G531"/>
<organism evidence="2 3">
    <name type="scientific">Pelagivirga sediminicola</name>
    <dbReference type="NCBI Taxonomy" id="2170575"/>
    <lineage>
        <taxon>Bacteria</taxon>
        <taxon>Pseudomonadati</taxon>
        <taxon>Pseudomonadota</taxon>
        <taxon>Alphaproteobacteria</taxon>
        <taxon>Rhodobacterales</taxon>
        <taxon>Paracoccaceae</taxon>
        <taxon>Pelagivirga</taxon>
    </lineage>
</organism>
<gene>
    <name evidence="2" type="ORF">DC366_14015</name>
</gene>
<dbReference type="RefSeq" id="WP_108692848.1">
    <property type="nucleotide sequence ID" value="NZ_QCYH01000008.1"/>
</dbReference>
<dbReference type="Proteomes" id="UP000244446">
    <property type="component" value="Unassembled WGS sequence"/>
</dbReference>
<accession>A0A2T7G531</accession>
<reference evidence="2 3" key="1">
    <citation type="submission" date="2018-04" db="EMBL/GenBank/DDBJ databases">
        <title>Pelagivirga bohaiensis gen. nov., sp. nov., a bacterium isolated from the Bohai Sea.</title>
        <authorList>
            <person name="Ji X."/>
        </authorList>
    </citation>
    <scope>NUCLEOTIDE SEQUENCE [LARGE SCALE GENOMIC DNA]</scope>
    <source>
        <strain evidence="2 3">BH-SD19</strain>
    </source>
</reference>